<sequence length="376" mass="42855">MISRRKHDKSGHGYVDPSLELNLGLWSLFAGASVFLALRTWIKVTRRHGLWWDDYILLVAWVILAANNALITVEFATGYVTDTWDDRMHILINVTSCGTLVNQALTKTAFAVTLLKLTKNWGKWILWYCIVSMNLYMAAKVFLQWAKVCNKSSYDVWYRLPFCIDWHFRDNFKEGGNIYNIIMDFVLAVFPWAITWKLDMRKVEKIGLCIAMSLGMIVAVISAVRTGWKDDGNEKDEWYFWRNAHSNIWYSSEIVGTIIVQCIPVLRPLLRDFKTSLTSKKLASIKEGGNTTRCSRIPSMFGFGFGPGPTIGTGKSTHNTLIYSDARSTVNDSKSEGCSDSWDSQGIYQKREFEMTTMEVKAHNTTNNNKSGDNIV</sequence>
<evidence type="ECO:0000256" key="1">
    <source>
        <dbReference type="ARBA" id="ARBA00004141"/>
    </source>
</evidence>
<gene>
    <name evidence="6" type="ORF">Ptr86124_004558</name>
</gene>
<comment type="similarity">
    <text evidence="5">Belongs to the SAT4 family.</text>
</comment>
<reference evidence="7" key="1">
    <citation type="journal article" date="2022" name="Microb. Genom.">
        <title>A global pangenome for the wheat fungal pathogen Pyrenophora tritici-repentis and prediction of effector protein structural homology.</title>
        <authorList>
            <person name="Moolhuijzen P.M."/>
            <person name="See P.T."/>
            <person name="Shi G."/>
            <person name="Powell H.R."/>
            <person name="Cockram J."/>
            <person name="Jorgensen L.N."/>
            <person name="Benslimane H."/>
            <person name="Strelkov S.E."/>
            <person name="Turner J."/>
            <person name="Liu Z."/>
            <person name="Moffat C.S."/>
        </authorList>
    </citation>
    <scope>NUCLEOTIDE SEQUENCE [LARGE SCALE GENOMIC DNA]</scope>
</reference>
<dbReference type="EMBL" id="NRDI02000005">
    <property type="protein sequence ID" value="KAI1516021.1"/>
    <property type="molecule type" value="Genomic_DNA"/>
</dbReference>
<evidence type="ECO:0000256" key="5">
    <source>
        <dbReference type="ARBA" id="ARBA00038359"/>
    </source>
</evidence>
<dbReference type="Proteomes" id="UP000249757">
    <property type="component" value="Unassembled WGS sequence"/>
</dbReference>
<name>A0A317AB41_9PLEO</name>
<organism evidence="6 7">
    <name type="scientific">Pyrenophora tritici-repentis</name>
    <dbReference type="NCBI Taxonomy" id="45151"/>
    <lineage>
        <taxon>Eukaryota</taxon>
        <taxon>Fungi</taxon>
        <taxon>Dikarya</taxon>
        <taxon>Ascomycota</taxon>
        <taxon>Pezizomycotina</taxon>
        <taxon>Dothideomycetes</taxon>
        <taxon>Pleosporomycetidae</taxon>
        <taxon>Pleosporales</taxon>
        <taxon>Pleosporineae</taxon>
        <taxon>Pleosporaceae</taxon>
        <taxon>Pyrenophora</taxon>
    </lineage>
</organism>
<protein>
    <submittedName>
        <fullName evidence="6">Uncharacterized protein</fullName>
    </submittedName>
</protein>
<accession>A0A317AB41</accession>
<evidence type="ECO:0000256" key="4">
    <source>
        <dbReference type="ARBA" id="ARBA00023136"/>
    </source>
</evidence>
<keyword evidence="4" id="KW-0472">Membrane</keyword>
<keyword evidence="2" id="KW-0812">Transmembrane</keyword>
<proteinExistence type="inferred from homology"/>
<dbReference type="PANTHER" id="PTHR33048:SF147">
    <property type="entry name" value="INTEGRAL MEMBRANE PROTEIN"/>
    <property type="match status" value="1"/>
</dbReference>
<keyword evidence="7" id="KW-1185">Reference proteome</keyword>
<comment type="caution">
    <text evidence="6">The sequence shown here is derived from an EMBL/GenBank/DDBJ whole genome shotgun (WGS) entry which is preliminary data.</text>
</comment>
<dbReference type="PANTHER" id="PTHR33048">
    <property type="entry name" value="PTH11-LIKE INTEGRAL MEMBRANE PROTEIN (AFU_ORTHOLOGUE AFUA_5G11245)"/>
    <property type="match status" value="1"/>
</dbReference>
<evidence type="ECO:0000313" key="7">
    <source>
        <dbReference type="Proteomes" id="UP000249757"/>
    </source>
</evidence>
<dbReference type="GO" id="GO:0016020">
    <property type="term" value="C:membrane"/>
    <property type="evidence" value="ECO:0007669"/>
    <property type="project" value="UniProtKB-SubCell"/>
</dbReference>
<evidence type="ECO:0000256" key="3">
    <source>
        <dbReference type="ARBA" id="ARBA00022989"/>
    </source>
</evidence>
<dbReference type="OMA" id="NLDMRRV"/>
<dbReference type="AlphaFoldDB" id="A0A317AB41"/>
<dbReference type="InterPro" id="IPR049326">
    <property type="entry name" value="Rhodopsin_dom_fungi"/>
</dbReference>
<dbReference type="InterPro" id="IPR052337">
    <property type="entry name" value="SAT4-like"/>
</dbReference>
<comment type="subcellular location">
    <subcellularLocation>
        <location evidence="1">Membrane</location>
        <topology evidence="1">Multi-pass membrane protein</topology>
    </subcellularLocation>
</comment>
<evidence type="ECO:0000256" key="2">
    <source>
        <dbReference type="ARBA" id="ARBA00022692"/>
    </source>
</evidence>
<evidence type="ECO:0000313" key="6">
    <source>
        <dbReference type="EMBL" id="KAI1516021.1"/>
    </source>
</evidence>
<dbReference type="Pfam" id="PF20684">
    <property type="entry name" value="Fung_rhodopsin"/>
    <property type="match status" value="1"/>
</dbReference>
<keyword evidence="3" id="KW-1133">Transmembrane helix</keyword>